<comment type="caution">
    <text evidence="3">The sequence shown here is derived from an EMBL/GenBank/DDBJ whole genome shotgun (WGS) entry which is preliminary data.</text>
</comment>
<sequence length="456" mass="50900">MAGEAQRCGLWEADVRERFIPALASRKLPPHARAADALTWSVEAPPPSVRVGARIAKYGHEFVWTERHLSAAQLQPLRQRGDAMMDAALPECPGRDVLATLRRVASSSPQGDAARLLRLAEQPPAWVDWEMVALGQATYRRYLPLAGVVLFHMSLVGGFSAPLIAKVLSSTGYLTGAPNQVVRRLLETGRLLTDSCEADGALRPNGAGWCSALRVRALHAHVRRRLQRSDRWDSTAWGVGINQEDMAVTLLAFSYNVMIGCEVILGAEWSKEEQQAYLHMWRYIGWLLGVEDDCNPCHATTEEARVWLESIIMHILEPDELSTRLSAHLLRATADFRRGGGAMQHQVQRADPDRSHSTQEAEGAAEAPPSEEWVRKAQVTRLLLGDTLGDAMKLPFVPRQRFRARRILLCLRAYGWLCRTPIMGSVLSWVHRQLLRMMRKRGGDAMFVASECPLSL</sequence>
<dbReference type="Pfam" id="PF09995">
    <property type="entry name" value="MPAB_Lcp_cat"/>
    <property type="match status" value="1"/>
</dbReference>
<evidence type="ECO:0000313" key="3">
    <source>
        <dbReference type="EMBL" id="KAL1528046.1"/>
    </source>
</evidence>
<dbReference type="PANTHER" id="PTHR37539:SF1">
    <property type="entry name" value="ER-BOUND OXYGENASE MPAB_MPAB'_RUBBER OXYGENASE CATALYTIC DOMAIN-CONTAINING PROTEIN"/>
    <property type="match status" value="1"/>
</dbReference>
<feature type="compositionally biased region" description="Low complexity" evidence="1">
    <location>
        <begin position="360"/>
        <end position="370"/>
    </location>
</feature>
<dbReference type="InterPro" id="IPR018713">
    <property type="entry name" value="MPAB/Lcp_cat_dom"/>
</dbReference>
<evidence type="ECO:0000259" key="2">
    <source>
        <dbReference type="Pfam" id="PF09995"/>
    </source>
</evidence>
<name>A0AB34K501_PRYPA</name>
<dbReference type="AlphaFoldDB" id="A0AB34K501"/>
<feature type="region of interest" description="Disordered" evidence="1">
    <location>
        <begin position="341"/>
        <end position="370"/>
    </location>
</feature>
<protein>
    <recommendedName>
        <fullName evidence="2">ER-bound oxygenase mpaB/mpaB'/Rubber oxygenase catalytic domain-containing protein</fullName>
    </recommendedName>
</protein>
<dbReference type="InterPro" id="IPR037473">
    <property type="entry name" value="Lcp-like"/>
</dbReference>
<dbReference type="GO" id="GO:0016491">
    <property type="term" value="F:oxidoreductase activity"/>
    <property type="evidence" value="ECO:0007669"/>
    <property type="project" value="InterPro"/>
</dbReference>
<feature type="compositionally biased region" description="Basic and acidic residues" evidence="1">
    <location>
        <begin position="348"/>
        <end position="359"/>
    </location>
</feature>
<dbReference type="PANTHER" id="PTHR37539">
    <property type="entry name" value="SECRETED PROTEIN-RELATED"/>
    <property type="match status" value="1"/>
</dbReference>
<evidence type="ECO:0000313" key="4">
    <source>
        <dbReference type="Proteomes" id="UP001515480"/>
    </source>
</evidence>
<evidence type="ECO:0000256" key="1">
    <source>
        <dbReference type="SAM" id="MobiDB-lite"/>
    </source>
</evidence>
<organism evidence="3 4">
    <name type="scientific">Prymnesium parvum</name>
    <name type="common">Toxic golden alga</name>
    <dbReference type="NCBI Taxonomy" id="97485"/>
    <lineage>
        <taxon>Eukaryota</taxon>
        <taxon>Haptista</taxon>
        <taxon>Haptophyta</taxon>
        <taxon>Prymnesiophyceae</taxon>
        <taxon>Prymnesiales</taxon>
        <taxon>Prymnesiaceae</taxon>
        <taxon>Prymnesium</taxon>
    </lineage>
</organism>
<dbReference type="EMBL" id="JBGBPQ010000002">
    <property type="protein sequence ID" value="KAL1528046.1"/>
    <property type="molecule type" value="Genomic_DNA"/>
</dbReference>
<feature type="domain" description="ER-bound oxygenase mpaB/mpaB'/Rubber oxygenase catalytic" evidence="2">
    <location>
        <begin position="153"/>
        <end position="412"/>
    </location>
</feature>
<keyword evidence="4" id="KW-1185">Reference proteome</keyword>
<proteinExistence type="predicted"/>
<accession>A0AB34K501</accession>
<gene>
    <name evidence="3" type="ORF">AB1Y20_009413</name>
</gene>
<reference evidence="3 4" key="1">
    <citation type="journal article" date="2024" name="Science">
        <title>Giant polyketide synthase enzymes in the biosynthesis of giant marine polyether toxins.</title>
        <authorList>
            <person name="Fallon T.R."/>
            <person name="Shende V.V."/>
            <person name="Wierzbicki I.H."/>
            <person name="Pendleton A.L."/>
            <person name="Watervoot N.F."/>
            <person name="Auber R.P."/>
            <person name="Gonzalez D.J."/>
            <person name="Wisecaver J.H."/>
            <person name="Moore B.S."/>
        </authorList>
    </citation>
    <scope>NUCLEOTIDE SEQUENCE [LARGE SCALE GENOMIC DNA]</scope>
    <source>
        <strain evidence="3 4">12B1</strain>
    </source>
</reference>
<dbReference type="Proteomes" id="UP001515480">
    <property type="component" value="Unassembled WGS sequence"/>
</dbReference>